<accession>A0ACC2TSB3</accession>
<sequence>MKPVVPSRGTFYCACPLSSIRKVLLSVPPFPWCKFPHILLYSCNTIIINTSFVIIVRIDNFSPLELQAQEQESNPEPGFPRAAGPEDRETNRLHFSGIKPLQADVEEDGPPRKVD</sequence>
<evidence type="ECO:0000313" key="1">
    <source>
        <dbReference type="EMBL" id="KAJ9077497.1"/>
    </source>
</evidence>
<comment type="caution">
    <text evidence="1">The sequence shown here is derived from an EMBL/GenBank/DDBJ whole genome shotgun (WGS) entry which is preliminary data.</text>
</comment>
<name>A0ACC2TSB3_9FUNG</name>
<evidence type="ECO:0000313" key="2">
    <source>
        <dbReference type="Proteomes" id="UP001165960"/>
    </source>
</evidence>
<dbReference type="Proteomes" id="UP001165960">
    <property type="component" value="Unassembled WGS sequence"/>
</dbReference>
<keyword evidence="2" id="KW-1185">Reference proteome</keyword>
<organism evidence="1 2">
    <name type="scientific">Entomophthora muscae</name>
    <dbReference type="NCBI Taxonomy" id="34485"/>
    <lineage>
        <taxon>Eukaryota</taxon>
        <taxon>Fungi</taxon>
        <taxon>Fungi incertae sedis</taxon>
        <taxon>Zoopagomycota</taxon>
        <taxon>Entomophthoromycotina</taxon>
        <taxon>Entomophthoromycetes</taxon>
        <taxon>Entomophthorales</taxon>
        <taxon>Entomophthoraceae</taxon>
        <taxon>Entomophthora</taxon>
    </lineage>
</organism>
<protein>
    <submittedName>
        <fullName evidence="1">Uncharacterized protein</fullName>
    </submittedName>
</protein>
<reference evidence="1" key="1">
    <citation type="submission" date="2022-04" db="EMBL/GenBank/DDBJ databases">
        <title>Genome of the entomopathogenic fungus Entomophthora muscae.</title>
        <authorList>
            <person name="Elya C."/>
            <person name="Lovett B.R."/>
            <person name="Lee E."/>
            <person name="Macias A.M."/>
            <person name="Hajek A.E."/>
            <person name="De Bivort B.L."/>
            <person name="Kasson M.T."/>
            <person name="De Fine Licht H.H."/>
            <person name="Stajich J.E."/>
        </authorList>
    </citation>
    <scope>NUCLEOTIDE SEQUENCE</scope>
    <source>
        <strain evidence="1">Berkeley</strain>
    </source>
</reference>
<gene>
    <name evidence="1" type="ORF">DSO57_1016099</name>
</gene>
<proteinExistence type="predicted"/>
<dbReference type="EMBL" id="QTSX02002194">
    <property type="protein sequence ID" value="KAJ9077497.1"/>
    <property type="molecule type" value="Genomic_DNA"/>
</dbReference>